<keyword evidence="3" id="KW-0964">Secreted</keyword>
<dbReference type="GO" id="GO:0016671">
    <property type="term" value="F:oxidoreductase activity, acting on a sulfur group of donors, disulfide as acceptor"/>
    <property type="evidence" value="ECO:0007669"/>
    <property type="project" value="InterPro"/>
</dbReference>
<dbReference type="RefSeq" id="XP_059320035.1">
    <property type="nucleotide sequence ID" value="XM_059463361.1"/>
</dbReference>
<proteinExistence type="inferred from homology"/>
<keyword evidence="9" id="KW-1185">Reference proteome</keyword>
<evidence type="ECO:0000313" key="8">
    <source>
        <dbReference type="EMBL" id="OBU00433.2"/>
    </source>
</evidence>
<feature type="compositionally biased region" description="Polar residues" evidence="6">
    <location>
        <begin position="56"/>
        <end position="70"/>
    </location>
</feature>
<dbReference type="PANTHER" id="PTHR13234">
    <property type="entry name" value="GAMMA-INTERFERON INDUCIBLE LYSOSOMAL THIOL REDUCTASE GILT"/>
    <property type="match status" value="1"/>
</dbReference>
<comment type="subcellular location">
    <subcellularLocation>
        <location evidence="1">Secreted</location>
    </subcellularLocation>
</comment>
<gene>
    <name evidence="8" type="ORF">VE01_01435</name>
</gene>
<dbReference type="Pfam" id="PF03227">
    <property type="entry name" value="GILT"/>
    <property type="match status" value="1"/>
</dbReference>
<name>A0A1B8GX49_9PEZI</name>
<evidence type="ECO:0000256" key="4">
    <source>
        <dbReference type="ARBA" id="ARBA00022729"/>
    </source>
</evidence>
<accession>A0A1B8GX49</accession>
<dbReference type="STRING" id="342668.A0A1B8GX49"/>
<protein>
    <recommendedName>
        <fullName evidence="10">Gamma interferon inducible lysosomal thiol reductase</fullName>
    </recommendedName>
</protein>
<evidence type="ECO:0000256" key="5">
    <source>
        <dbReference type="ARBA" id="ARBA00023180"/>
    </source>
</evidence>
<dbReference type="EMBL" id="KV460209">
    <property type="protein sequence ID" value="OBU00433.2"/>
    <property type="molecule type" value="Genomic_DNA"/>
</dbReference>
<keyword evidence="7" id="KW-0812">Transmembrane</keyword>
<evidence type="ECO:0000256" key="1">
    <source>
        <dbReference type="ARBA" id="ARBA00004613"/>
    </source>
</evidence>
<evidence type="ECO:0000256" key="6">
    <source>
        <dbReference type="SAM" id="MobiDB-lite"/>
    </source>
</evidence>
<dbReference type="GeneID" id="28834821"/>
<dbReference type="Proteomes" id="UP000091956">
    <property type="component" value="Unassembled WGS sequence"/>
</dbReference>
<evidence type="ECO:0000256" key="3">
    <source>
        <dbReference type="ARBA" id="ARBA00022525"/>
    </source>
</evidence>
<reference evidence="9" key="2">
    <citation type="journal article" date="2018" name="Nat. Commun.">
        <title>Extreme sensitivity to ultraviolet light in the fungal pathogen causing white-nose syndrome of bats.</title>
        <authorList>
            <person name="Palmer J.M."/>
            <person name="Drees K.P."/>
            <person name="Foster J.T."/>
            <person name="Lindner D.L."/>
        </authorList>
    </citation>
    <scope>NUCLEOTIDE SEQUENCE [LARGE SCALE GENOMIC DNA]</scope>
    <source>
        <strain evidence="9">UAMH 10579</strain>
    </source>
</reference>
<dbReference type="AlphaFoldDB" id="A0A1B8GX49"/>
<evidence type="ECO:0000256" key="2">
    <source>
        <dbReference type="ARBA" id="ARBA00005679"/>
    </source>
</evidence>
<dbReference type="PANTHER" id="PTHR13234:SF8">
    <property type="entry name" value="GAMMA-INTERFERON-INDUCIBLE LYSOSOMAL THIOL REDUCTASE"/>
    <property type="match status" value="1"/>
</dbReference>
<dbReference type="GO" id="GO:0005576">
    <property type="term" value="C:extracellular region"/>
    <property type="evidence" value="ECO:0007669"/>
    <property type="project" value="UniProtKB-SubCell"/>
</dbReference>
<dbReference type="InterPro" id="IPR004911">
    <property type="entry name" value="Interferon-induced_GILT"/>
</dbReference>
<keyword evidence="5" id="KW-0325">Glycoprotein</keyword>
<sequence length="313" mass="33999">MSNPSIMPPGFSEKKEHASESTSAPLADSKRDQPFNSPHQTDSNSAPSSTQTSSSRLQTANNMGVQSQIQARGAGSARNRPFAVALTVAVVLYFAFTMTTRVFDFRGFTSTACHHQTSSDAAPAVVEKVGKLVPLEAHVMSKCPDTRACLRELVLPAMERVSSKVDFTLTFLGRPTENDGVDCMHGPPECMGNILELCAAHLYPEPRIYLGFVMCLSNDYREIPDEALVKGCALEHAVDIQKLNECAGSADGMGMGLLRDSVQRSINVGVRASCTVRLNNEVYCVHDGDWKNCPNGPGVNDLVIEIEKLYRDS</sequence>
<feature type="transmembrane region" description="Helical" evidence="7">
    <location>
        <begin position="82"/>
        <end position="103"/>
    </location>
</feature>
<reference evidence="8 9" key="1">
    <citation type="submission" date="2016-03" db="EMBL/GenBank/DDBJ databases">
        <title>Comparative genomics of Pseudogymnoascus destructans, the fungus causing white-nose syndrome of bats.</title>
        <authorList>
            <person name="Palmer J.M."/>
            <person name="Drees K.P."/>
            <person name="Foster J.T."/>
            <person name="Lindner D.L."/>
        </authorList>
    </citation>
    <scope>NUCLEOTIDE SEQUENCE [LARGE SCALE GENOMIC DNA]</scope>
    <source>
        <strain evidence="8 9">UAMH 10579</strain>
    </source>
</reference>
<comment type="similarity">
    <text evidence="2">Belongs to the GILT family.</text>
</comment>
<keyword evidence="7" id="KW-1133">Transmembrane helix</keyword>
<evidence type="ECO:0000256" key="7">
    <source>
        <dbReference type="SAM" id="Phobius"/>
    </source>
</evidence>
<evidence type="ECO:0008006" key="10">
    <source>
        <dbReference type="Google" id="ProtNLM"/>
    </source>
</evidence>
<feature type="compositionally biased region" description="Low complexity" evidence="6">
    <location>
        <begin position="43"/>
        <end position="55"/>
    </location>
</feature>
<keyword evidence="7" id="KW-0472">Membrane</keyword>
<organism evidence="8 9">
    <name type="scientific">Pseudogymnoascus verrucosus</name>
    <dbReference type="NCBI Taxonomy" id="342668"/>
    <lineage>
        <taxon>Eukaryota</taxon>
        <taxon>Fungi</taxon>
        <taxon>Dikarya</taxon>
        <taxon>Ascomycota</taxon>
        <taxon>Pezizomycotina</taxon>
        <taxon>Leotiomycetes</taxon>
        <taxon>Thelebolales</taxon>
        <taxon>Thelebolaceae</taxon>
        <taxon>Pseudogymnoascus</taxon>
    </lineage>
</organism>
<evidence type="ECO:0000313" key="9">
    <source>
        <dbReference type="Proteomes" id="UP000091956"/>
    </source>
</evidence>
<keyword evidence="4" id="KW-0732">Signal</keyword>
<feature type="region of interest" description="Disordered" evidence="6">
    <location>
        <begin position="1"/>
        <end position="76"/>
    </location>
</feature>